<keyword evidence="5" id="KW-1185">Reference proteome</keyword>
<dbReference type="Proteomes" id="UP000055024">
    <property type="component" value="Unassembled WGS sequence"/>
</dbReference>
<dbReference type="AlphaFoldDB" id="A0A0V1I022"/>
<evidence type="ECO:0000256" key="1">
    <source>
        <dbReference type="PROSITE-ProRule" id="PRU00042"/>
    </source>
</evidence>
<name>A0A0V1I022_9BILA</name>
<keyword evidence="1" id="KW-0863">Zinc-finger</keyword>
<dbReference type="OrthoDB" id="7444419at2759"/>
<dbReference type="GO" id="GO:0008270">
    <property type="term" value="F:zinc ion binding"/>
    <property type="evidence" value="ECO:0007669"/>
    <property type="project" value="UniProtKB-KW"/>
</dbReference>
<dbReference type="PROSITE" id="PS50157">
    <property type="entry name" value="ZINC_FINGER_C2H2_2"/>
    <property type="match status" value="1"/>
</dbReference>
<keyword evidence="1" id="KW-0862">Zinc</keyword>
<comment type="caution">
    <text evidence="4">The sequence shown here is derived from an EMBL/GenBank/DDBJ whole genome shotgun (WGS) entry which is preliminary data.</text>
</comment>
<dbReference type="InterPro" id="IPR013087">
    <property type="entry name" value="Znf_C2H2_type"/>
</dbReference>
<sequence length="431" mass="49475">MSQIASYPKKLVIGKERLVRLLKELNQLLEERAAVPEIEEQLRMTEELHRQIDVLQEEFEAGLDEEERNIAMDEWSKYRRSFREGNAKARALITERQAVDVVPGSTRSEERKVYIRFELPKFHGDVTKFRDHHPRSGRPVQRDGQPSLGEKRVIVYPGPFKCHLCSFTSSTWLSTELHFKFVHNFHQFMFVCSKCSKEWPSINSVTNHYACCKGGVAPVNSPSTSTSTYACSSCGAFFDTKNGLQLHCKRAHPDAFLETCSQKTKARWSSDVINYLAKLEANIHPANKNINQVLQQKLTEFCIVRNVEMIKGQRRKATYKELVLQYRRDQQAEETVGSPHGAVGSSQVNTTSAHYGDSVSCDLIREACRMTDVDINELQVQLLCNLASPRTHKSRGVREHDSRSSIKANVRVARFKRFQRLFQNSRRKLLN</sequence>
<proteinExistence type="predicted"/>
<evidence type="ECO:0000259" key="3">
    <source>
        <dbReference type="PROSITE" id="PS50157"/>
    </source>
</evidence>
<evidence type="ECO:0000313" key="4">
    <source>
        <dbReference type="EMBL" id="KRZ16189.1"/>
    </source>
</evidence>
<feature type="coiled-coil region" evidence="2">
    <location>
        <begin position="11"/>
        <end position="58"/>
    </location>
</feature>
<evidence type="ECO:0000313" key="5">
    <source>
        <dbReference type="Proteomes" id="UP000055024"/>
    </source>
</evidence>
<keyword evidence="1" id="KW-0479">Metal-binding</keyword>
<dbReference type="Gene3D" id="3.30.160.60">
    <property type="entry name" value="Classic Zinc Finger"/>
    <property type="match status" value="1"/>
</dbReference>
<feature type="domain" description="C2H2-type" evidence="3">
    <location>
        <begin position="229"/>
        <end position="252"/>
    </location>
</feature>
<keyword evidence="2" id="KW-0175">Coiled coil</keyword>
<reference evidence="4 5" key="1">
    <citation type="submission" date="2015-01" db="EMBL/GenBank/DDBJ databases">
        <title>Evolution of Trichinella species and genotypes.</title>
        <authorList>
            <person name="Korhonen P.K."/>
            <person name="Edoardo P."/>
            <person name="Giuseppe L.R."/>
            <person name="Gasser R.B."/>
        </authorList>
    </citation>
    <scope>NUCLEOTIDE SEQUENCE [LARGE SCALE GENOMIC DNA]</scope>
    <source>
        <strain evidence="4">ISS1029</strain>
    </source>
</reference>
<protein>
    <recommendedName>
        <fullName evidence="3">C2H2-type domain-containing protein</fullName>
    </recommendedName>
</protein>
<organism evidence="4 5">
    <name type="scientific">Trichinella zimbabwensis</name>
    <dbReference type="NCBI Taxonomy" id="268475"/>
    <lineage>
        <taxon>Eukaryota</taxon>
        <taxon>Metazoa</taxon>
        <taxon>Ecdysozoa</taxon>
        <taxon>Nematoda</taxon>
        <taxon>Enoplea</taxon>
        <taxon>Dorylaimia</taxon>
        <taxon>Trichinellida</taxon>
        <taxon>Trichinellidae</taxon>
        <taxon>Trichinella</taxon>
    </lineage>
</organism>
<accession>A0A0V1I022</accession>
<evidence type="ECO:0000256" key="2">
    <source>
        <dbReference type="SAM" id="Coils"/>
    </source>
</evidence>
<dbReference type="EMBL" id="JYDP01000013">
    <property type="protein sequence ID" value="KRZ16189.1"/>
    <property type="molecule type" value="Genomic_DNA"/>
</dbReference>
<dbReference type="SMART" id="SM00355">
    <property type="entry name" value="ZnF_C2H2"/>
    <property type="match status" value="2"/>
</dbReference>
<gene>
    <name evidence="4" type="ORF">T11_868</name>
</gene>
<dbReference type="PROSITE" id="PS00028">
    <property type="entry name" value="ZINC_FINGER_C2H2_1"/>
    <property type="match status" value="1"/>
</dbReference>